<evidence type="ECO:0000256" key="2">
    <source>
        <dbReference type="ARBA" id="ARBA00022448"/>
    </source>
</evidence>
<dbReference type="PANTHER" id="PTHR11851:SF226">
    <property type="entry name" value="CYTOCHROME B-C1 COMPLEX SUBUNIT 2, MITOCHONDRIAL"/>
    <property type="match status" value="1"/>
</dbReference>
<sequence>CISTLKSGSLSRFYSLKVAPKISSSATAAKVKLSPQSENLEITKLPNGLVIASLENYSPASRIGVFIKTGSRYETTSNLGTTHLLRLASNLTTKGASSFRITRGIEAYLLLVFNAFVTFLSSDTVMEYLLNVTTAPEFRPWEVADLQPQLKVDKAVAFQNPQVGVLENLHAAAYKNALANPLYCPDYRIGKITSEQLHHFVQNNFTSSRMALVGIGIKHSTLKQVAEQFLNIRSGAGAPGAKAVYKGGEIRKQTGDNLVHAAVVAEGAVVGSREADAFSVLQYVLGAGPLVKRGSKLTSKLTQGVAKATSKPFDVSAFNVNYSDSGLFGIYTISQAADAGEVIKAALNQVKAVAQGGVTDADVTVAKNQLKANYLMSVETSKGLLNEIGSEALVSGTHTSPSAAAQKIDSVATADVVNAAKKFISGKKSMAAAGDLGNTPFLDEL</sequence>
<comment type="subunit">
    <text evidence="15">Component of the ubiquinol-cytochrome c oxidoreductase (cytochrome b-c1 complex, complex III, CIII), a multisubunit enzyme composed of 11 subunits. The complex is composed of 3 respiratory subunits cytochrome b, cytochrome c1 and Rieske protein UQCRFS1, 2 core protein subunits UQCRC1/QCR1 and UQCRC2/QCR2, and 6 low-molecular weight protein subunits UQCRH/QCR6, UQCRB/QCR7, UQCRQ/QCR8, UQCR10/QCR9, UQCR11/QCR10 and subunit 9, the cleavage product of Rieske protein UQCRFS1. The complex exists as an obligatory dimer and forms supercomplexes (SCs) in the inner mitochondrial membrane with NADH-ubiquinone oxidoreductase (complex I, CI) and cytochrome c oxidase (complex IV, CIV), resulting in different assemblies (supercomplex SCI(1)III(2)IV(1) and megacomplex MCI(2)III(2)IV(2)). Interacts with RAB5IF. Interacts with STMP1.</text>
</comment>
<evidence type="ECO:0000256" key="4">
    <source>
        <dbReference type="ARBA" id="ARBA00022792"/>
    </source>
</evidence>
<dbReference type="AlphaFoldDB" id="A0A8D2PAP8"/>
<proteinExistence type="inferred from homology"/>
<keyword evidence="19" id="KW-1185">Reference proteome</keyword>
<keyword evidence="6" id="KW-0249">Electron transport</keyword>
<evidence type="ECO:0000259" key="17">
    <source>
        <dbReference type="Pfam" id="PF05193"/>
    </source>
</evidence>
<comment type="similarity">
    <text evidence="10">Belongs to the peptidase M16 family. UQCRC2/QCR2 subfamily.</text>
</comment>
<evidence type="ECO:0000259" key="16">
    <source>
        <dbReference type="Pfam" id="PF00675"/>
    </source>
</evidence>
<dbReference type="InterPro" id="IPR011765">
    <property type="entry name" value="Pept_M16_N"/>
</dbReference>
<dbReference type="InterPro" id="IPR050361">
    <property type="entry name" value="MPP/UQCRC_Complex"/>
</dbReference>
<keyword evidence="2" id="KW-0813">Transport</keyword>
<keyword evidence="8" id="KW-0496">Mitochondrion</keyword>
<reference evidence="18" key="1">
    <citation type="submission" date="2025-08" db="UniProtKB">
        <authorList>
            <consortium name="Ensembl"/>
        </authorList>
    </citation>
    <scope>IDENTIFICATION</scope>
</reference>
<evidence type="ECO:0000256" key="8">
    <source>
        <dbReference type="ARBA" id="ARBA00023128"/>
    </source>
</evidence>
<comment type="subcellular location">
    <subcellularLocation>
        <location evidence="1">Mitochondrion inner membrane</location>
        <topology evidence="1">Peripheral membrane protein</topology>
        <orientation evidence="1">Matrix side</orientation>
    </subcellularLocation>
</comment>
<evidence type="ECO:0000256" key="5">
    <source>
        <dbReference type="ARBA" id="ARBA00022946"/>
    </source>
</evidence>
<dbReference type="InterPro" id="IPR011249">
    <property type="entry name" value="Metalloenz_LuxS/M16"/>
</dbReference>
<organism evidence="18 19">
    <name type="scientific">Zosterops lateralis melanops</name>
    <dbReference type="NCBI Taxonomy" id="1220523"/>
    <lineage>
        <taxon>Eukaryota</taxon>
        <taxon>Metazoa</taxon>
        <taxon>Chordata</taxon>
        <taxon>Craniata</taxon>
        <taxon>Vertebrata</taxon>
        <taxon>Euteleostomi</taxon>
        <taxon>Archelosauria</taxon>
        <taxon>Archosauria</taxon>
        <taxon>Dinosauria</taxon>
        <taxon>Saurischia</taxon>
        <taxon>Theropoda</taxon>
        <taxon>Coelurosauria</taxon>
        <taxon>Aves</taxon>
        <taxon>Neognathae</taxon>
        <taxon>Neoaves</taxon>
        <taxon>Telluraves</taxon>
        <taxon>Australaves</taxon>
        <taxon>Passeriformes</taxon>
        <taxon>Sylvioidea</taxon>
        <taxon>Zosteropidae</taxon>
        <taxon>Zosterops</taxon>
    </lineage>
</organism>
<dbReference type="Pfam" id="PF05193">
    <property type="entry name" value="Peptidase_M16_C"/>
    <property type="match status" value="1"/>
</dbReference>
<evidence type="ECO:0000256" key="15">
    <source>
        <dbReference type="ARBA" id="ARBA00064731"/>
    </source>
</evidence>
<evidence type="ECO:0000256" key="7">
    <source>
        <dbReference type="ARBA" id="ARBA00022990"/>
    </source>
</evidence>
<dbReference type="GO" id="GO:0046872">
    <property type="term" value="F:metal ion binding"/>
    <property type="evidence" value="ECO:0007669"/>
    <property type="project" value="InterPro"/>
</dbReference>
<evidence type="ECO:0000256" key="6">
    <source>
        <dbReference type="ARBA" id="ARBA00022982"/>
    </source>
</evidence>
<accession>A0A8D2PAP8</accession>
<keyword evidence="3" id="KW-0679">Respiratory chain</keyword>
<evidence type="ECO:0000256" key="1">
    <source>
        <dbReference type="ARBA" id="ARBA00004443"/>
    </source>
</evidence>
<dbReference type="Ensembl" id="ENSZLMT00000011289.1">
    <property type="protein sequence ID" value="ENSZLMP00000010982.1"/>
    <property type="gene ID" value="ENSZLMG00000007635.1"/>
</dbReference>
<evidence type="ECO:0000256" key="9">
    <source>
        <dbReference type="ARBA" id="ARBA00023136"/>
    </source>
</evidence>
<dbReference type="FunFam" id="3.30.830.10:FF:000026">
    <property type="entry name" value="Cytochrome b-c1 complex subunit 2, mitochondrial"/>
    <property type="match status" value="1"/>
</dbReference>
<dbReference type="Pfam" id="PF00675">
    <property type="entry name" value="Peptidase_M16"/>
    <property type="match status" value="1"/>
</dbReference>
<evidence type="ECO:0000256" key="13">
    <source>
        <dbReference type="ARBA" id="ARBA00041778"/>
    </source>
</evidence>
<evidence type="ECO:0000313" key="18">
    <source>
        <dbReference type="Ensembl" id="ENSZLMP00000010982.1"/>
    </source>
</evidence>
<dbReference type="FunFam" id="3.30.830.10:FF:000018">
    <property type="entry name" value="Cytochrome b-c1 complex subunit 2, mitochondrial"/>
    <property type="match status" value="1"/>
</dbReference>
<dbReference type="PANTHER" id="PTHR11851">
    <property type="entry name" value="METALLOPROTEASE"/>
    <property type="match status" value="1"/>
</dbReference>
<evidence type="ECO:0000256" key="3">
    <source>
        <dbReference type="ARBA" id="ARBA00022660"/>
    </source>
</evidence>
<dbReference type="Proteomes" id="UP000694401">
    <property type="component" value="Unassembled WGS sequence"/>
</dbReference>
<keyword evidence="7" id="KW-0007">Acetylation</keyword>
<dbReference type="Gene3D" id="3.30.830.10">
    <property type="entry name" value="Metalloenzyme, LuxS/M16 peptidase-like"/>
    <property type="match status" value="2"/>
</dbReference>
<keyword evidence="9" id="KW-0472">Membrane</keyword>
<dbReference type="GO" id="GO:0005743">
    <property type="term" value="C:mitochondrial inner membrane"/>
    <property type="evidence" value="ECO:0007669"/>
    <property type="project" value="UniProtKB-SubCell"/>
</dbReference>
<keyword evidence="5" id="KW-0809">Transit peptide</keyword>
<feature type="domain" description="Peptidase M16 C-terminal" evidence="17">
    <location>
        <begin position="191"/>
        <end position="370"/>
    </location>
</feature>
<evidence type="ECO:0000256" key="12">
    <source>
        <dbReference type="ARBA" id="ARBA00041372"/>
    </source>
</evidence>
<dbReference type="SUPFAM" id="SSF63411">
    <property type="entry name" value="LuxS/MPP-like metallohydrolase"/>
    <property type="match status" value="2"/>
</dbReference>
<evidence type="ECO:0000313" key="19">
    <source>
        <dbReference type="Proteomes" id="UP000694401"/>
    </source>
</evidence>
<feature type="domain" description="Peptidase M16 N-terminal" evidence="16">
    <location>
        <begin position="51"/>
        <end position="186"/>
    </location>
</feature>
<evidence type="ECO:0000256" key="14">
    <source>
        <dbReference type="ARBA" id="ARBA00042707"/>
    </source>
</evidence>
<reference evidence="18" key="2">
    <citation type="submission" date="2025-09" db="UniProtKB">
        <authorList>
            <consortium name="Ensembl"/>
        </authorList>
    </citation>
    <scope>IDENTIFICATION</scope>
</reference>
<keyword evidence="4" id="KW-0999">Mitochondrion inner membrane</keyword>
<dbReference type="GO" id="GO:0045275">
    <property type="term" value="C:respiratory chain complex III"/>
    <property type="evidence" value="ECO:0007669"/>
    <property type="project" value="UniProtKB-ARBA"/>
</dbReference>
<evidence type="ECO:0000256" key="10">
    <source>
        <dbReference type="ARBA" id="ARBA00038146"/>
    </source>
</evidence>
<dbReference type="InterPro" id="IPR007863">
    <property type="entry name" value="Peptidase_M16_C"/>
</dbReference>
<protein>
    <recommendedName>
        <fullName evidence="11">Cytochrome b-c1 complex subunit 2, mitochondrial</fullName>
    </recommendedName>
    <alternativeName>
        <fullName evidence="13">Complex III subunit 2</fullName>
    </alternativeName>
    <alternativeName>
        <fullName evidence="12">Core protein II</fullName>
    </alternativeName>
    <alternativeName>
        <fullName evidence="14">Ubiquinol-cytochrome-c reductase complex core protein 2</fullName>
    </alternativeName>
</protein>
<evidence type="ECO:0000256" key="11">
    <source>
        <dbReference type="ARBA" id="ARBA00040751"/>
    </source>
</evidence>
<name>A0A8D2PAP8_ZOSLA</name>